<protein>
    <submittedName>
        <fullName evidence="2">Heme NO-binding protein</fullName>
    </submittedName>
</protein>
<sequence>MYGLINKSVQAFLRDNYGSALWAQVAHRAGIGVEGFEAMLRYDDSLTEHLIDAACAVLDRPRNALLEDIGAHLVTFDTVRRLLRFGGVDYCEFLFSLNELQDRGRMALGDLELPSLFLIRQCGGRFLFEVRGAICGWGAVTAGLLRAMADDYGALALIEDQELAGHGAERVQVLLLDPEFNTDRGFALTAPRSRGAA</sequence>
<dbReference type="GO" id="GO:0020037">
    <property type="term" value="F:heme binding"/>
    <property type="evidence" value="ECO:0007669"/>
    <property type="project" value="InterPro"/>
</dbReference>
<dbReference type="Gene3D" id="3.90.1520.10">
    <property type="entry name" value="H-NOX domain"/>
    <property type="match status" value="1"/>
</dbReference>
<name>A0A443JJP9_9RHOB</name>
<dbReference type="InterPro" id="IPR011644">
    <property type="entry name" value="Heme_NO-bd"/>
</dbReference>
<reference evidence="2 3" key="2">
    <citation type="submission" date="2019-01" db="EMBL/GenBank/DDBJ databases">
        <authorList>
            <person name="Li Y."/>
        </authorList>
    </citation>
    <scope>NUCLEOTIDE SEQUENCE [LARGE SCALE GENOMIC DNA]</scope>
    <source>
        <strain evidence="2 3">SK2B-1</strain>
    </source>
</reference>
<dbReference type="Pfam" id="PF07700">
    <property type="entry name" value="HNOB"/>
    <property type="match status" value="1"/>
</dbReference>
<reference evidence="2 3" key="1">
    <citation type="submission" date="2019-01" db="EMBL/GenBank/DDBJ databases">
        <title>Sinorhodobacter populi sp. nov. isolated from the symptomatic bark tissue of Populus euramericana canker.</title>
        <authorList>
            <person name="Xu G."/>
        </authorList>
    </citation>
    <scope>NUCLEOTIDE SEQUENCE [LARGE SCALE GENOMIC DNA]</scope>
    <source>
        <strain evidence="2 3">SK2B-1</strain>
    </source>
</reference>
<evidence type="ECO:0000313" key="3">
    <source>
        <dbReference type="Proteomes" id="UP000284476"/>
    </source>
</evidence>
<comment type="caution">
    <text evidence="2">The sequence shown here is derived from an EMBL/GenBank/DDBJ whole genome shotgun (WGS) entry which is preliminary data.</text>
</comment>
<dbReference type="PANTHER" id="PTHR45655">
    <property type="entry name" value="GUANYLATE CYCLASE SOLUBLE SUBUNIT BETA-2"/>
    <property type="match status" value="1"/>
</dbReference>
<dbReference type="SUPFAM" id="SSF111126">
    <property type="entry name" value="Ligand-binding domain in the NO signalling and Golgi transport"/>
    <property type="match status" value="1"/>
</dbReference>
<evidence type="ECO:0000259" key="1">
    <source>
        <dbReference type="Pfam" id="PF07700"/>
    </source>
</evidence>
<gene>
    <name evidence="2" type="ORF">D2T30_10680</name>
</gene>
<organism evidence="2 3">
    <name type="scientific">Paenirhodobacter populi</name>
    <dbReference type="NCBI Taxonomy" id="2306993"/>
    <lineage>
        <taxon>Bacteria</taxon>
        <taxon>Pseudomonadati</taxon>
        <taxon>Pseudomonadota</taxon>
        <taxon>Alphaproteobacteria</taxon>
        <taxon>Rhodobacterales</taxon>
        <taxon>Rhodobacter group</taxon>
        <taxon>Paenirhodobacter</taxon>
    </lineage>
</organism>
<feature type="domain" description="Heme NO-binding" evidence="1">
    <location>
        <begin position="2"/>
        <end position="152"/>
    </location>
</feature>
<accession>A0A443JJP9</accession>
<evidence type="ECO:0000313" key="2">
    <source>
        <dbReference type="EMBL" id="RWR20829.1"/>
    </source>
</evidence>
<dbReference type="RefSeq" id="WP_128208862.1">
    <property type="nucleotide sequence ID" value="NZ_JBHRSO010000041.1"/>
</dbReference>
<dbReference type="PANTHER" id="PTHR45655:SF13">
    <property type="entry name" value="SOLUBLE GUANYLATE CYCLASE GCY-32-RELATED"/>
    <property type="match status" value="1"/>
</dbReference>
<dbReference type="InterPro" id="IPR024096">
    <property type="entry name" value="NO_sig/Golgi_transp_ligand-bd"/>
</dbReference>
<dbReference type="AlphaFoldDB" id="A0A443JJP9"/>
<dbReference type="InterPro" id="IPR038158">
    <property type="entry name" value="H-NOX_domain_sf"/>
</dbReference>
<dbReference type="Proteomes" id="UP000284476">
    <property type="component" value="Unassembled WGS sequence"/>
</dbReference>
<proteinExistence type="predicted"/>
<dbReference type="EMBL" id="SAUZ01000011">
    <property type="protein sequence ID" value="RWR20829.1"/>
    <property type="molecule type" value="Genomic_DNA"/>
</dbReference>